<dbReference type="InterPro" id="IPR005586">
    <property type="entry name" value="ABC_trans_aux"/>
</dbReference>
<keyword evidence="4" id="KW-1185">Reference proteome</keyword>
<keyword evidence="1" id="KW-0732">Signal</keyword>
<dbReference type="RefSeq" id="WP_059753243.1">
    <property type="nucleotide sequence ID" value="NZ_LDUG01000018.1"/>
</dbReference>
<dbReference type="Pfam" id="PF03886">
    <property type="entry name" value="ABC_trans_aux"/>
    <property type="match status" value="1"/>
</dbReference>
<reference evidence="3 4" key="1">
    <citation type="journal article" date="2015" name="Appl. Environ. Microbiol.">
        <title>Aerobic and Anaerobic Thiosulfate Oxidation by a Cold-Adapted, Subglacial Chemoautotroph.</title>
        <authorList>
            <person name="Harrold Z.R."/>
            <person name="Skidmore M.L."/>
            <person name="Hamilton T.L."/>
            <person name="Desch L."/>
            <person name="Amada K."/>
            <person name="van Gelder W."/>
            <person name="Glover K."/>
            <person name="Roden E.E."/>
            <person name="Boyd E.S."/>
        </authorList>
    </citation>
    <scope>NUCLEOTIDE SEQUENCE [LARGE SCALE GENOMIC DNA]</scope>
    <source>
        <strain evidence="3 4">RG</strain>
    </source>
</reference>
<gene>
    <name evidence="3" type="ORF">ABW22_06085</name>
</gene>
<feature type="domain" description="ABC-type transport auxiliary lipoprotein component" evidence="2">
    <location>
        <begin position="87"/>
        <end position="244"/>
    </location>
</feature>
<dbReference type="EMBL" id="LDUG01000018">
    <property type="protein sequence ID" value="KVW96979.1"/>
    <property type="molecule type" value="Genomic_DNA"/>
</dbReference>
<protein>
    <submittedName>
        <fullName evidence="3">Lipoprotein</fullName>
    </submittedName>
</protein>
<organism evidence="3 4">
    <name type="scientific">Thiobacillus denitrificans</name>
    <dbReference type="NCBI Taxonomy" id="36861"/>
    <lineage>
        <taxon>Bacteria</taxon>
        <taxon>Pseudomonadati</taxon>
        <taxon>Pseudomonadota</taxon>
        <taxon>Betaproteobacteria</taxon>
        <taxon>Nitrosomonadales</taxon>
        <taxon>Thiobacillaceae</taxon>
        <taxon>Thiobacillus</taxon>
    </lineage>
</organism>
<evidence type="ECO:0000259" key="2">
    <source>
        <dbReference type="Pfam" id="PF03886"/>
    </source>
</evidence>
<dbReference type="Gene3D" id="3.40.50.10610">
    <property type="entry name" value="ABC-type transport auxiliary lipoprotein component"/>
    <property type="match status" value="1"/>
</dbReference>
<evidence type="ECO:0000313" key="3">
    <source>
        <dbReference type="EMBL" id="KVW96979.1"/>
    </source>
</evidence>
<dbReference type="SUPFAM" id="SSF159594">
    <property type="entry name" value="XCC0632-like"/>
    <property type="match status" value="1"/>
</dbReference>
<comment type="caution">
    <text evidence="3">The sequence shown here is derived from an EMBL/GenBank/DDBJ whole genome shotgun (WGS) entry which is preliminary data.</text>
</comment>
<dbReference type="PATRIC" id="fig|36861.3.peg.681"/>
<dbReference type="PROSITE" id="PS51257">
    <property type="entry name" value="PROKAR_LIPOPROTEIN"/>
    <property type="match status" value="1"/>
</dbReference>
<proteinExistence type="predicted"/>
<dbReference type="STRING" id="1123392.GCA_000376425_01954"/>
<evidence type="ECO:0000313" key="4">
    <source>
        <dbReference type="Proteomes" id="UP000064243"/>
    </source>
</evidence>
<dbReference type="AlphaFoldDB" id="A0A119CWQ4"/>
<keyword evidence="3" id="KW-0449">Lipoprotein</keyword>
<feature type="chain" id="PRO_5007161821" evidence="1">
    <location>
        <begin position="21"/>
        <end position="255"/>
    </location>
</feature>
<evidence type="ECO:0000256" key="1">
    <source>
        <dbReference type="SAM" id="SignalP"/>
    </source>
</evidence>
<dbReference type="Proteomes" id="UP000064243">
    <property type="component" value="Unassembled WGS sequence"/>
</dbReference>
<feature type="signal peptide" evidence="1">
    <location>
        <begin position="1"/>
        <end position="20"/>
    </location>
</feature>
<sequence>MKSALILAALSLVLTGCVNFGEKTKIPAVVYYVLNDPVSATDPAPPRADALKDSDPLRAKVPQGGMESYAPQGDSDFLRAKARERSYALKDSDPLRAKARVESYAPTLLVLDTTTGSFYDTDQIVFSRSAGTRGQYQFARWTERPGKRFADLMRTRLDRQGAWNVSAAGGYVRGDMLLDTELVEFYHDAASEPGQMRLVLRAELVDLKQRALLGRRVFEQQVPLTTYDAAGAAQAANLAVSRALDALSAWLATLQ</sequence>
<accession>A0A119CWQ4</accession>
<name>A0A119CWQ4_THIDE</name>